<feature type="non-terminal residue" evidence="1">
    <location>
        <position position="37"/>
    </location>
</feature>
<evidence type="ECO:0000313" key="2">
    <source>
        <dbReference type="Proteomes" id="UP000681722"/>
    </source>
</evidence>
<comment type="caution">
    <text evidence="1">The sequence shown here is derived from an EMBL/GenBank/DDBJ whole genome shotgun (WGS) entry which is preliminary data.</text>
</comment>
<gene>
    <name evidence="1" type="ORF">SRO942_LOCUS44259</name>
</gene>
<reference evidence="1" key="1">
    <citation type="submission" date="2021-02" db="EMBL/GenBank/DDBJ databases">
        <authorList>
            <person name="Nowell W R."/>
        </authorList>
    </citation>
    <scope>NUCLEOTIDE SEQUENCE</scope>
</reference>
<sequence>MESHSKEKPGRYDQGYGQKINLKRLRSKALLLNKLEL</sequence>
<dbReference type="Proteomes" id="UP000681722">
    <property type="component" value="Unassembled WGS sequence"/>
</dbReference>
<dbReference type="AlphaFoldDB" id="A0A8S2XEC8"/>
<organism evidence="1 2">
    <name type="scientific">Didymodactylos carnosus</name>
    <dbReference type="NCBI Taxonomy" id="1234261"/>
    <lineage>
        <taxon>Eukaryota</taxon>
        <taxon>Metazoa</taxon>
        <taxon>Spiralia</taxon>
        <taxon>Gnathifera</taxon>
        <taxon>Rotifera</taxon>
        <taxon>Eurotatoria</taxon>
        <taxon>Bdelloidea</taxon>
        <taxon>Philodinida</taxon>
        <taxon>Philodinidae</taxon>
        <taxon>Didymodactylos</taxon>
    </lineage>
</organism>
<proteinExistence type="predicted"/>
<evidence type="ECO:0000313" key="1">
    <source>
        <dbReference type="EMBL" id="CAF4489543.1"/>
    </source>
</evidence>
<dbReference type="EMBL" id="CAJOBC010104042">
    <property type="protein sequence ID" value="CAF4489543.1"/>
    <property type="molecule type" value="Genomic_DNA"/>
</dbReference>
<name>A0A8S2XEC8_9BILA</name>
<protein>
    <submittedName>
        <fullName evidence="1">Uncharacterized protein</fullName>
    </submittedName>
</protein>
<accession>A0A8S2XEC8</accession>